<protein>
    <submittedName>
        <fullName evidence="8">Neuroglian</fullName>
    </submittedName>
</protein>
<feature type="signal peptide" evidence="4">
    <location>
        <begin position="1"/>
        <end position="22"/>
    </location>
</feature>
<dbReference type="SUPFAM" id="SSF49265">
    <property type="entry name" value="Fibronectin type III"/>
    <property type="match status" value="2"/>
</dbReference>
<dbReference type="SUPFAM" id="SSF48726">
    <property type="entry name" value="Immunoglobulin"/>
    <property type="match status" value="3"/>
</dbReference>
<keyword evidence="4" id="KW-0732">Signal</keyword>
<dbReference type="PANTHER" id="PTHR13817:SF166">
    <property type="entry name" value="NEURONAL IGCAM-RELATED"/>
    <property type="match status" value="1"/>
</dbReference>
<dbReference type="InterPro" id="IPR003599">
    <property type="entry name" value="Ig_sub"/>
</dbReference>
<dbReference type="InterPro" id="IPR013098">
    <property type="entry name" value="Ig_I-set"/>
</dbReference>
<evidence type="ECO:0000256" key="1">
    <source>
        <dbReference type="ARBA" id="ARBA00022737"/>
    </source>
</evidence>
<dbReference type="PROSITE" id="PS50853">
    <property type="entry name" value="FN3"/>
    <property type="match status" value="4"/>
</dbReference>
<feature type="domain" description="Ig-like" evidence="5">
    <location>
        <begin position="17"/>
        <end position="110"/>
    </location>
</feature>
<reference evidence="8" key="2">
    <citation type="submission" date="2016-06" db="UniProtKB">
        <authorList>
            <consortium name="WormBaseParasite"/>
        </authorList>
    </citation>
    <scope>IDENTIFICATION</scope>
</reference>
<dbReference type="PANTHER" id="PTHR13817">
    <property type="entry name" value="TITIN"/>
    <property type="match status" value="1"/>
</dbReference>
<feature type="domain" description="Fibronectin type-III" evidence="6">
    <location>
        <begin position="421"/>
        <end position="517"/>
    </location>
</feature>
<dbReference type="AlphaFoldDB" id="A0A183BYN7"/>
<keyword evidence="3" id="KW-0812">Transmembrane</keyword>
<keyword evidence="3" id="KW-0472">Membrane</keyword>
<dbReference type="SMART" id="SM00060">
    <property type="entry name" value="FN3"/>
    <property type="match status" value="4"/>
</dbReference>
<feature type="transmembrane region" description="Helical" evidence="3">
    <location>
        <begin position="803"/>
        <end position="827"/>
    </location>
</feature>
<evidence type="ECO:0000313" key="8">
    <source>
        <dbReference type="WBParaSite" id="GPLIN_000572700"/>
    </source>
</evidence>
<dbReference type="Pfam" id="PF13927">
    <property type="entry name" value="Ig_3"/>
    <property type="match status" value="1"/>
</dbReference>
<dbReference type="Proteomes" id="UP000050741">
    <property type="component" value="Unassembled WGS sequence"/>
</dbReference>
<dbReference type="InterPro" id="IPR003961">
    <property type="entry name" value="FN3_dom"/>
</dbReference>
<feature type="region of interest" description="Disordered" evidence="2">
    <location>
        <begin position="24"/>
        <end position="49"/>
    </location>
</feature>
<dbReference type="Pfam" id="PF00041">
    <property type="entry name" value="fn3"/>
    <property type="match status" value="2"/>
</dbReference>
<feature type="domain" description="Fibronectin type-III" evidence="6">
    <location>
        <begin position="522"/>
        <end position="619"/>
    </location>
</feature>
<feature type="domain" description="Ig-like" evidence="5">
    <location>
        <begin position="214"/>
        <end position="304"/>
    </location>
</feature>
<feature type="region of interest" description="Disordered" evidence="2">
    <location>
        <begin position="1033"/>
        <end position="1069"/>
    </location>
</feature>
<accession>A0A183BYN7</accession>
<evidence type="ECO:0000259" key="5">
    <source>
        <dbReference type="PROSITE" id="PS50835"/>
    </source>
</evidence>
<organism evidence="7 8">
    <name type="scientific">Globodera pallida</name>
    <name type="common">Potato cyst nematode worm</name>
    <name type="synonym">Heterodera pallida</name>
    <dbReference type="NCBI Taxonomy" id="36090"/>
    <lineage>
        <taxon>Eukaryota</taxon>
        <taxon>Metazoa</taxon>
        <taxon>Ecdysozoa</taxon>
        <taxon>Nematoda</taxon>
        <taxon>Chromadorea</taxon>
        <taxon>Rhabditida</taxon>
        <taxon>Tylenchina</taxon>
        <taxon>Tylenchomorpha</taxon>
        <taxon>Tylenchoidea</taxon>
        <taxon>Heteroderidae</taxon>
        <taxon>Heteroderinae</taxon>
        <taxon>Globodera</taxon>
    </lineage>
</organism>
<dbReference type="InterPro" id="IPR036116">
    <property type="entry name" value="FN3_sf"/>
</dbReference>
<dbReference type="Gene3D" id="2.60.40.10">
    <property type="entry name" value="Immunoglobulins"/>
    <property type="match status" value="7"/>
</dbReference>
<evidence type="ECO:0000256" key="2">
    <source>
        <dbReference type="SAM" id="MobiDB-lite"/>
    </source>
</evidence>
<dbReference type="WBParaSite" id="GPLIN_000572700">
    <property type="protein sequence ID" value="GPLIN_000572700"/>
    <property type="gene ID" value="GPLIN_000572700"/>
</dbReference>
<name>A0A183BYN7_GLOPA</name>
<dbReference type="CDD" id="cd00063">
    <property type="entry name" value="FN3"/>
    <property type="match status" value="4"/>
</dbReference>
<dbReference type="CDD" id="cd00096">
    <property type="entry name" value="Ig"/>
    <property type="match status" value="1"/>
</dbReference>
<evidence type="ECO:0000259" key="6">
    <source>
        <dbReference type="PROSITE" id="PS50853"/>
    </source>
</evidence>
<keyword evidence="3" id="KW-1133">Transmembrane helix</keyword>
<dbReference type="FunFam" id="2.60.40.10:FF:000035">
    <property type="entry name" value="Contactin 1"/>
    <property type="match status" value="1"/>
</dbReference>
<dbReference type="SMART" id="SM00408">
    <property type="entry name" value="IGc2"/>
    <property type="match status" value="3"/>
</dbReference>
<dbReference type="InterPro" id="IPR036179">
    <property type="entry name" value="Ig-like_dom_sf"/>
</dbReference>
<reference evidence="7" key="1">
    <citation type="submission" date="2014-05" db="EMBL/GenBank/DDBJ databases">
        <title>The genome and life-stage specific transcriptomes of Globodera pallida elucidate key aspects of plant parasitism by a cyst nematode.</title>
        <authorList>
            <person name="Cotton J.A."/>
            <person name="Lilley C.J."/>
            <person name="Jones L.M."/>
            <person name="Kikuchi T."/>
            <person name="Reid A.J."/>
            <person name="Thorpe P."/>
            <person name="Tsai I.J."/>
            <person name="Beasley H."/>
            <person name="Blok V."/>
            <person name="Cock P.J.A."/>
            <person name="Van den Akker S.E."/>
            <person name="Holroyd N."/>
            <person name="Hunt M."/>
            <person name="Mantelin S."/>
            <person name="Naghra H."/>
            <person name="Pain A."/>
            <person name="Palomares-Rius J.E."/>
            <person name="Zarowiecki M."/>
            <person name="Berriman M."/>
            <person name="Jones J.T."/>
            <person name="Urwin P.E."/>
        </authorList>
    </citation>
    <scope>NUCLEOTIDE SEQUENCE [LARGE SCALE GENOMIC DNA]</scope>
    <source>
        <strain evidence="7">Lindley</strain>
    </source>
</reference>
<dbReference type="SMART" id="SM00409">
    <property type="entry name" value="IG"/>
    <property type="match status" value="3"/>
</dbReference>
<proteinExistence type="predicted"/>
<dbReference type="InterPro" id="IPR013783">
    <property type="entry name" value="Ig-like_fold"/>
</dbReference>
<feature type="region of interest" description="Disordered" evidence="2">
    <location>
        <begin position="896"/>
        <end position="924"/>
    </location>
</feature>
<evidence type="ECO:0000256" key="4">
    <source>
        <dbReference type="SAM" id="SignalP"/>
    </source>
</evidence>
<keyword evidence="7" id="KW-1185">Reference proteome</keyword>
<feature type="region of interest" description="Disordered" evidence="2">
    <location>
        <begin position="993"/>
        <end position="1014"/>
    </location>
</feature>
<keyword evidence="1" id="KW-0677">Repeat</keyword>
<dbReference type="Pfam" id="PF07679">
    <property type="entry name" value="I-set"/>
    <property type="match status" value="2"/>
</dbReference>
<evidence type="ECO:0000256" key="3">
    <source>
        <dbReference type="SAM" id="Phobius"/>
    </source>
</evidence>
<feature type="domain" description="Fibronectin type-III" evidence="6">
    <location>
        <begin position="620"/>
        <end position="717"/>
    </location>
</feature>
<dbReference type="InterPro" id="IPR007110">
    <property type="entry name" value="Ig-like_dom"/>
</dbReference>
<feature type="domain" description="Fibronectin type-III" evidence="6">
    <location>
        <begin position="311"/>
        <end position="416"/>
    </location>
</feature>
<feature type="chain" id="PRO_5008146810" evidence="4">
    <location>
        <begin position="23"/>
        <end position="1069"/>
    </location>
</feature>
<dbReference type="PROSITE" id="PS50835">
    <property type="entry name" value="IG_LIKE"/>
    <property type="match status" value="3"/>
</dbReference>
<dbReference type="InterPro" id="IPR003598">
    <property type="entry name" value="Ig_sub2"/>
</dbReference>
<feature type="domain" description="Ig-like" evidence="5">
    <location>
        <begin position="122"/>
        <end position="210"/>
    </location>
</feature>
<evidence type="ECO:0000313" key="7">
    <source>
        <dbReference type="Proteomes" id="UP000050741"/>
    </source>
</evidence>
<sequence length="1069" mass="119496">MGGRLCALLPILLSNLPNTSTGAPLRWEWEPPASTERSEEETADLHCPARGIPPPLIRWSFNAVPFHEWAEDGRRILLDGGKLLRIRTLKRDLDTGLYQCNATSPEGTLAAATFLNVQAFAPHFRHSAHRVWKVLRGTSVDFPCDVRAAPKARVRWVDANDTAIVGVKGKLEFLSNHTLRLNDLSSVDDGFYYCNVSNRYGINRAMNRLEVFNPTYFAEVPQPESLTRDAFESVEFRCRAVADPRLTLEYVWTRDGKRIEQSARTDADGASLLQLNKLRGRNSGRVECSVVTDVDAKTASVHLTVRDVPEPPEVLRVDCSSGQHALVVWRRRAENGAPLTHFTVDALGTRERNANWQKVWEEKVGEEKAKRAMFKAAIPLAPWVNYTFRMFAHNAYGASDPATAPLASSPCATPPDVPFSNPSAVLVQGTEPDNLVIRWTPLARNVWNAPGLKYLVRYRQMDESEWHEFFVEDPFANHTIVREQPTFRPFLVQVRAVNTRGFSAVEPETEMGWSGEDVPLEAPRNLRLVGHRNHSTAELEWETLLSESSVRGHFRGFRVDHWPSARPFLITSQIVPNTSTRATISALQALTNYGAKVHVLNGQYISEASNLLTFKTIEGAPSKVHDLRVHSVGSRTLLATWEPPLHPNGNLRGFYLAFENLSSGIAEETFVLRRQLFYLHELLSPETPFRVAVWAETGGGEGPRTWRHTRTWPLREPDPPLFSSRSLSPTALRVRSSEWHQTVPIVLPQTVLDVRGLAEGTDYVLIGEAREGPKRRRQSVPVTVRTESSRAMPPFSRERLRSAAWFLAVLIACALTFALLAVACVVAQRSAGGIPFGFVALRRREKRFGPALRFRTPSSSTGEEELGPEGLDWLSEGGDAHKRFLLEAQRRLSGALDDKQGQKQLKKNSAAMKTAADPPGAKNGKIDRKIEFELSRGLTNAVDTNHPNYSRRARDVCSTALRSRACRARSVRRHSVRFVALRRREKRFGPALRFRTPSSSTGEEELGPEGLDWLSEGGDAHKRFLLEAQRRLSGALDDKQGQKQLKKNSAAMKTAADPPGAKNGKIAEK</sequence>
<dbReference type="InterPro" id="IPR050964">
    <property type="entry name" value="Striated_Muscle_Regulatory"/>
</dbReference>